<dbReference type="Proteomes" id="UP001212997">
    <property type="component" value="Unassembled WGS sequence"/>
</dbReference>
<feature type="compositionally biased region" description="Polar residues" evidence="1">
    <location>
        <begin position="517"/>
        <end position="537"/>
    </location>
</feature>
<feature type="compositionally biased region" description="Polar residues" evidence="1">
    <location>
        <begin position="561"/>
        <end position="584"/>
    </location>
</feature>
<feature type="compositionally biased region" description="Acidic residues" evidence="1">
    <location>
        <begin position="163"/>
        <end position="182"/>
    </location>
</feature>
<comment type="caution">
    <text evidence="2">The sequence shown here is derived from an EMBL/GenBank/DDBJ whole genome shotgun (WGS) entry which is preliminary data.</text>
</comment>
<feature type="region of interest" description="Disordered" evidence="1">
    <location>
        <begin position="1"/>
        <end position="113"/>
    </location>
</feature>
<feature type="region of interest" description="Disordered" evidence="1">
    <location>
        <begin position="943"/>
        <end position="974"/>
    </location>
</feature>
<name>A0AAD5UR99_9APHY</name>
<feature type="compositionally biased region" description="Basic and acidic residues" evidence="1">
    <location>
        <begin position="183"/>
        <end position="201"/>
    </location>
</feature>
<keyword evidence="3" id="KW-1185">Reference proteome</keyword>
<sequence>MANRSERTALAAPQRLHSKRRRSSSSESPEPDDPQPKHTQTYAQPDPDTEETVPAPSSRRYNLRETNKSNPGRALGVFKRTRDEWLHEQAQKRAGKEAAKGKLTVNVIPKQRSTVLSELSQRYLEEQKEFDVHDYPTHQSLNAGSARQYLSPPPSQIGASDGLDQDESDFGGEGGQQDDQDEDSKGVEHSDRIDTGDHDIDADVYGRNGDGDGDNQDSDMIFDDGSQTDDGTARPRRLARMAEEGVDWNSMEVDEESETGGDAKAISDLEDGGQEKGGSRLDGNSSWEIEHPWEVPPDVRDWVADRMDTSEDEEPVKKKVATAKKKDGETKTAGGHTDISEDKQPVKKKKLTPAEKKSIEVRAARELAFGEKEETEENRAKQTPKELKEKQTQKQKQKACVPPTFLMARSSALQPDWRGSIKKPAPAKKATHRRQDSNLVGGFNDDDILQGSPTVGSKNGSQKDRQMVEVVPYKDAATRNDPVPTHNVPPTTTKANRAARTPSGTSSRSQDPPAATLSRQPANKALTPQESRNSRMPKTQPIVDSGDEDSDHKASKPDTPAPSSNCPPSSQRRVSQPRNNNTSISLKRKLLAASSKSQASKSTTRRSSTSATPPVNKTRNATKPVGKSVKKSPESRQVTGKARKSNKGKQPDTTDHDDFRVADWAQDEADLDQGSDSNVKSKVVRGEFDDWQRELSKDTVFRATVIEFFGMLKDPWINKISTTKLTLVAFIQHVVDCIFAEKEFTVTADCLLIQNVCIFLSDWRSYFFKSSSHVVVPFFTDENLGLFEVIEKDYNALDPPAIAALAEKSIDNGTALFSEPDPDPDIGQTSYILETFVSAHQKKIEGSRLWEIYDPKTLTFPFGALELATYAVHIAFQQFVTGRYIKGRFSKKTNVKLWTGHCANIRHELSREDRRAFLVAVNRYQPQIVRAQRHSTAFTTVRTLKSRKSGKNKESGSDSAREENELEEPDMEME</sequence>
<feature type="compositionally biased region" description="Acidic residues" evidence="1">
    <location>
        <begin position="964"/>
        <end position="974"/>
    </location>
</feature>
<feature type="compositionally biased region" description="Basic and acidic residues" evidence="1">
    <location>
        <begin position="951"/>
        <end position="963"/>
    </location>
</feature>
<organism evidence="2 3">
    <name type="scientific">Meripilus lineatus</name>
    <dbReference type="NCBI Taxonomy" id="2056292"/>
    <lineage>
        <taxon>Eukaryota</taxon>
        <taxon>Fungi</taxon>
        <taxon>Dikarya</taxon>
        <taxon>Basidiomycota</taxon>
        <taxon>Agaricomycotina</taxon>
        <taxon>Agaricomycetes</taxon>
        <taxon>Polyporales</taxon>
        <taxon>Meripilaceae</taxon>
        <taxon>Meripilus</taxon>
    </lineage>
</organism>
<dbReference type="AlphaFoldDB" id="A0AAD5UR99"/>
<evidence type="ECO:0000256" key="1">
    <source>
        <dbReference type="SAM" id="MobiDB-lite"/>
    </source>
</evidence>
<dbReference type="EMBL" id="JANAWD010001056">
    <property type="protein sequence ID" value="KAJ3474463.1"/>
    <property type="molecule type" value="Genomic_DNA"/>
</dbReference>
<feature type="compositionally biased region" description="Low complexity" evidence="1">
    <location>
        <begin position="482"/>
        <end position="493"/>
    </location>
</feature>
<protein>
    <submittedName>
        <fullName evidence="2">Uncharacterized protein</fullName>
    </submittedName>
</protein>
<gene>
    <name evidence="2" type="ORF">NLI96_g12444</name>
</gene>
<feature type="compositionally biased region" description="Basic and acidic residues" evidence="1">
    <location>
        <begin position="288"/>
        <end position="309"/>
    </location>
</feature>
<feature type="region of interest" description="Disordered" evidence="1">
    <location>
        <begin position="370"/>
        <end position="657"/>
    </location>
</feature>
<evidence type="ECO:0000313" key="2">
    <source>
        <dbReference type="EMBL" id="KAJ3474463.1"/>
    </source>
</evidence>
<feature type="compositionally biased region" description="Basic and acidic residues" evidence="1">
    <location>
        <begin position="370"/>
        <end position="392"/>
    </location>
</feature>
<reference evidence="2" key="1">
    <citation type="submission" date="2022-07" db="EMBL/GenBank/DDBJ databases">
        <title>Genome Sequence of Physisporinus lineatus.</title>
        <authorList>
            <person name="Buettner E."/>
        </authorList>
    </citation>
    <scope>NUCLEOTIDE SEQUENCE</scope>
    <source>
        <strain evidence="2">VT162</strain>
    </source>
</reference>
<accession>A0AAD5UR99</accession>
<evidence type="ECO:0000313" key="3">
    <source>
        <dbReference type="Proteomes" id="UP001212997"/>
    </source>
</evidence>
<feature type="region of interest" description="Disordered" evidence="1">
    <location>
        <begin position="130"/>
        <end position="357"/>
    </location>
</feature>
<feature type="compositionally biased region" description="Polar residues" evidence="1">
    <location>
        <begin position="451"/>
        <end position="460"/>
    </location>
</feature>
<proteinExistence type="predicted"/>
<feature type="compositionally biased region" description="Acidic residues" evidence="1">
    <location>
        <begin position="211"/>
        <end position="222"/>
    </location>
</feature>
<feature type="compositionally biased region" description="Low complexity" evidence="1">
    <location>
        <begin position="591"/>
        <end position="612"/>
    </location>
</feature>
<feature type="compositionally biased region" description="Basic and acidic residues" evidence="1">
    <location>
        <begin position="80"/>
        <end position="100"/>
    </location>
</feature>